<dbReference type="GO" id="GO:0006508">
    <property type="term" value="P:proteolysis"/>
    <property type="evidence" value="ECO:0007669"/>
    <property type="project" value="UniProtKB-KW"/>
</dbReference>
<evidence type="ECO:0000256" key="5">
    <source>
        <dbReference type="ARBA" id="ARBA00022723"/>
    </source>
</evidence>
<dbReference type="GO" id="GO:0030163">
    <property type="term" value="P:protein catabolic process"/>
    <property type="evidence" value="ECO:0007669"/>
    <property type="project" value="UniProtKB-UniRule"/>
</dbReference>
<evidence type="ECO:0000313" key="19">
    <source>
        <dbReference type="Proteomes" id="UP000886812"/>
    </source>
</evidence>
<dbReference type="EMBL" id="DVOG01000184">
    <property type="protein sequence ID" value="HIV04865.1"/>
    <property type="molecule type" value="Genomic_DNA"/>
</dbReference>
<dbReference type="GO" id="GO:0016887">
    <property type="term" value="F:ATP hydrolysis activity"/>
    <property type="evidence" value="ECO:0007669"/>
    <property type="project" value="UniProtKB-UniRule"/>
</dbReference>
<comment type="subcellular location">
    <subcellularLocation>
        <location evidence="14">Cell membrane</location>
        <topology evidence="14">Multi-pass membrane protein</topology>
        <orientation evidence="14">Cytoplasmic side</orientation>
    </subcellularLocation>
    <subcellularLocation>
        <location evidence="1">Membrane</location>
    </subcellularLocation>
</comment>
<feature type="binding site" evidence="14">
    <location>
        <position position="508"/>
    </location>
    <ligand>
        <name>Zn(2+)</name>
        <dbReference type="ChEBI" id="CHEBI:29105"/>
        <note>catalytic</note>
    </ligand>
</feature>
<comment type="similarity">
    <text evidence="2 14">In the C-terminal section; belongs to the peptidase M41 family.</text>
</comment>
<dbReference type="PROSITE" id="PS00674">
    <property type="entry name" value="AAA"/>
    <property type="match status" value="1"/>
</dbReference>
<keyword evidence="10 14" id="KW-1133">Transmembrane helix</keyword>
<dbReference type="PANTHER" id="PTHR23076">
    <property type="entry name" value="METALLOPROTEASE M41 FTSH"/>
    <property type="match status" value="1"/>
</dbReference>
<keyword evidence="7 14" id="KW-0378">Hydrolase</keyword>
<dbReference type="PANTHER" id="PTHR23076:SF97">
    <property type="entry name" value="ATP-DEPENDENT ZINC METALLOPROTEASE YME1L1"/>
    <property type="match status" value="1"/>
</dbReference>
<gene>
    <name evidence="14 18" type="primary">ftsH</name>
    <name evidence="18" type="ORF">IAC75_06960</name>
</gene>
<keyword evidence="12 14" id="KW-0472">Membrane</keyword>
<dbReference type="AlphaFoldDB" id="A0A9D1NL15"/>
<feature type="active site" evidence="14">
    <location>
        <position position="432"/>
    </location>
</feature>
<comment type="caution">
    <text evidence="18">The sequence shown here is derived from an EMBL/GenBank/DDBJ whole genome shotgun (WGS) entry which is preliminary data.</text>
</comment>
<accession>A0A9D1NL15</accession>
<dbReference type="Proteomes" id="UP000886812">
    <property type="component" value="Unassembled WGS sequence"/>
</dbReference>
<dbReference type="GO" id="GO:0008270">
    <property type="term" value="F:zinc ion binding"/>
    <property type="evidence" value="ECO:0007669"/>
    <property type="project" value="UniProtKB-UniRule"/>
</dbReference>
<keyword evidence="8 14" id="KW-0862">Zinc</keyword>
<evidence type="ECO:0000313" key="18">
    <source>
        <dbReference type="EMBL" id="HIV04865.1"/>
    </source>
</evidence>
<dbReference type="Gene3D" id="3.40.50.300">
    <property type="entry name" value="P-loop containing nucleotide triphosphate hydrolases"/>
    <property type="match status" value="1"/>
</dbReference>
<dbReference type="InterPro" id="IPR003959">
    <property type="entry name" value="ATPase_AAA_core"/>
</dbReference>
<feature type="region of interest" description="Disordered" evidence="16">
    <location>
        <begin position="619"/>
        <end position="657"/>
    </location>
</feature>
<feature type="binding site" evidence="14">
    <location>
        <begin position="210"/>
        <end position="217"/>
    </location>
    <ligand>
        <name>ATP</name>
        <dbReference type="ChEBI" id="CHEBI:30616"/>
    </ligand>
</feature>
<dbReference type="Gene3D" id="1.20.58.760">
    <property type="entry name" value="Peptidase M41"/>
    <property type="match status" value="1"/>
</dbReference>
<keyword evidence="6 14" id="KW-0547">Nucleotide-binding</keyword>
<dbReference type="SUPFAM" id="SSF140990">
    <property type="entry name" value="FtsH protease domain-like"/>
    <property type="match status" value="1"/>
</dbReference>
<evidence type="ECO:0000256" key="15">
    <source>
        <dbReference type="RuleBase" id="RU003651"/>
    </source>
</evidence>
<evidence type="ECO:0000256" key="14">
    <source>
        <dbReference type="HAMAP-Rule" id="MF_01458"/>
    </source>
</evidence>
<dbReference type="InterPro" id="IPR005936">
    <property type="entry name" value="FtsH"/>
</dbReference>
<dbReference type="InterPro" id="IPR003593">
    <property type="entry name" value="AAA+_ATPase"/>
</dbReference>
<evidence type="ECO:0000256" key="4">
    <source>
        <dbReference type="ARBA" id="ARBA00022692"/>
    </source>
</evidence>
<feature type="compositionally biased region" description="Low complexity" evidence="16">
    <location>
        <begin position="648"/>
        <end position="657"/>
    </location>
</feature>
<evidence type="ECO:0000259" key="17">
    <source>
        <dbReference type="SMART" id="SM00382"/>
    </source>
</evidence>
<dbReference type="InterPro" id="IPR000642">
    <property type="entry name" value="Peptidase_M41"/>
</dbReference>
<dbReference type="GO" id="GO:0005524">
    <property type="term" value="F:ATP binding"/>
    <property type="evidence" value="ECO:0007669"/>
    <property type="project" value="UniProtKB-UniRule"/>
</dbReference>
<evidence type="ECO:0000256" key="7">
    <source>
        <dbReference type="ARBA" id="ARBA00022801"/>
    </source>
</evidence>
<feature type="binding site" evidence="14">
    <location>
        <position position="431"/>
    </location>
    <ligand>
        <name>Zn(2+)</name>
        <dbReference type="ChEBI" id="CHEBI:29105"/>
        <note>catalytic</note>
    </ligand>
</feature>
<dbReference type="InterPro" id="IPR027417">
    <property type="entry name" value="P-loop_NTPase"/>
</dbReference>
<dbReference type="Pfam" id="PF17862">
    <property type="entry name" value="AAA_lid_3"/>
    <property type="match status" value="1"/>
</dbReference>
<evidence type="ECO:0000256" key="8">
    <source>
        <dbReference type="ARBA" id="ARBA00022833"/>
    </source>
</evidence>
<reference evidence="18" key="1">
    <citation type="submission" date="2020-10" db="EMBL/GenBank/DDBJ databases">
        <authorList>
            <person name="Gilroy R."/>
        </authorList>
    </citation>
    <scope>NUCLEOTIDE SEQUENCE</scope>
    <source>
        <strain evidence="18">10669</strain>
    </source>
</reference>
<feature type="binding site" evidence="14">
    <location>
        <position position="435"/>
    </location>
    <ligand>
        <name>Zn(2+)</name>
        <dbReference type="ChEBI" id="CHEBI:29105"/>
        <note>catalytic</note>
    </ligand>
</feature>
<dbReference type="NCBIfam" id="TIGR01241">
    <property type="entry name" value="FtsH_fam"/>
    <property type="match status" value="1"/>
</dbReference>
<dbReference type="SUPFAM" id="SSF52540">
    <property type="entry name" value="P-loop containing nucleoside triphosphate hydrolases"/>
    <property type="match status" value="1"/>
</dbReference>
<comment type="caution">
    <text evidence="14">Lacks conserved residue(s) required for the propagation of feature annotation.</text>
</comment>
<keyword evidence="5 14" id="KW-0479">Metal-binding</keyword>
<evidence type="ECO:0000256" key="13">
    <source>
        <dbReference type="ARBA" id="ARBA00061570"/>
    </source>
</evidence>
<keyword evidence="9 14" id="KW-0067">ATP-binding</keyword>
<keyword evidence="3 14" id="KW-0645">Protease</keyword>
<dbReference type="CDD" id="cd19501">
    <property type="entry name" value="RecA-like_FtsH"/>
    <property type="match status" value="1"/>
</dbReference>
<name>A0A9D1NL15_9BACT</name>
<feature type="domain" description="AAA+ ATPase" evidence="17">
    <location>
        <begin position="202"/>
        <end position="341"/>
    </location>
</feature>
<keyword evidence="14" id="KW-1003">Cell membrane</keyword>
<dbReference type="InterPro" id="IPR003960">
    <property type="entry name" value="ATPase_AAA_CS"/>
</dbReference>
<dbReference type="GO" id="GO:0004176">
    <property type="term" value="F:ATP-dependent peptidase activity"/>
    <property type="evidence" value="ECO:0007669"/>
    <property type="project" value="InterPro"/>
</dbReference>
<evidence type="ECO:0000256" key="11">
    <source>
        <dbReference type="ARBA" id="ARBA00023049"/>
    </source>
</evidence>
<dbReference type="GO" id="GO:0005886">
    <property type="term" value="C:plasma membrane"/>
    <property type="evidence" value="ECO:0007669"/>
    <property type="project" value="UniProtKB-SubCell"/>
</dbReference>
<sequence>MWAGILALIVGLLTLTPGGKTPPREITMSQALDFAAQKNISSLTLKNNPAGGKDYYTITGELQGAVAGADQQNGGTAQTESLGKFSANGHLSDDDIRLLRESVPAQAFKDAPAASRMTELMWAVLPTLIIGAIIFFFIFRSIKRAQAQQFSFGRSRARLLDKERSKVSFKDVAGCDEAKEEVSEVVEFLREPKRFSAIGGRIPKGVLLVGPPGTGKTLLARAVAGEADVPFFSISGSDFVELFVGVGASRVRDTFEQARKNAPCIIFIDEIDAVGRQRGSGLGGGNDEREQTLNSLLVEMDGFDPQEGVIVIAATNRADVLDAALLRPGRFDRQVYVDLPDLKGREAILAVHAKKFKISEKVDLASVAKTTTGFAGADLANLLNEAALIAVRNKKAEIGMTDIEEARDKISFGRERRRVMDEKDRATTAYHEAGHALVQVVVDDGTMPLHKVTIIPRGGALGMAMFMPSKDILGRTKTQLLNTICSTMAGRIGEKVYTRDISSGASGDIKSATSMARRMVCEWGMSSLGPVAFGENSQSLFLGRELTKTQNLSEDTLQRIDREIRAIIESQYERAEKIIADRAEAHKKIAEALLEHETLDGVHVREILEYGEIRTPVEYKPLSVPAEKTDEDDGAKNADAEKKPEPVPAATTAAPAD</sequence>
<feature type="transmembrane region" description="Helical" evidence="14">
    <location>
        <begin position="120"/>
        <end position="139"/>
    </location>
</feature>
<comment type="function">
    <text evidence="14">Acts as a processive, ATP-dependent zinc metallopeptidase for both cytoplasmic and membrane proteins. Plays a role in the quality control of integral membrane proteins.</text>
</comment>
<feature type="compositionally biased region" description="Basic and acidic residues" evidence="16">
    <location>
        <begin position="634"/>
        <end position="645"/>
    </location>
</feature>
<evidence type="ECO:0000256" key="12">
    <source>
        <dbReference type="ARBA" id="ARBA00023136"/>
    </source>
</evidence>
<dbReference type="Gene3D" id="1.10.8.60">
    <property type="match status" value="1"/>
</dbReference>
<dbReference type="FunFam" id="3.40.50.300:FF:000001">
    <property type="entry name" value="ATP-dependent zinc metalloprotease FtsH"/>
    <property type="match status" value="1"/>
</dbReference>
<dbReference type="HAMAP" id="MF_01458">
    <property type="entry name" value="FtsH"/>
    <property type="match status" value="1"/>
</dbReference>
<reference evidence="18" key="2">
    <citation type="journal article" date="2021" name="PeerJ">
        <title>Extensive microbial diversity within the chicken gut microbiome revealed by metagenomics and culture.</title>
        <authorList>
            <person name="Gilroy R."/>
            <person name="Ravi A."/>
            <person name="Getino M."/>
            <person name="Pursley I."/>
            <person name="Horton D.L."/>
            <person name="Alikhan N.F."/>
            <person name="Baker D."/>
            <person name="Gharbi K."/>
            <person name="Hall N."/>
            <person name="Watson M."/>
            <person name="Adriaenssens E.M."/>
            <person name="Foster-Nyarko E."/>
            <person name="Jarju S."/>
            <person name="Secka A."/>
            <person name="Antonio M."/>
            <person name="Oren A."/>
            <person name="Chaudhuri R.R."/>
            <person name="La Ragione R."/>
            <person name="Hildebrand F."/>
            <person name="Pallen M.J."/>
        </authorList>
    </citation>
    <scope>NUCLEOTIDE SEQUENCE</scope>
    <source>
        <strain evidence="18">10669</strain>
    </source>
</reference>
<evidence type="ECO:0000256" key="16">
    <source>
        <dbReference type="SAM" id="MobiDB-lite"/>
    </source>
</evidence>
<dbReference type="InterPro" id="IPR041569">
    <property type="entry name" value="AAA_lid_3"/>
</dbReference>
<evidence type="ECO:0000256" key="9">
    <source>
        <dbReference type="ARBA" id="ARBA00022840"/>
    </source>
</evidence>
<comment type="similarity">
    <text evidence="13 14">In the central section; belongs to the AAA ATPase family.</text>
</comment>
<dbReference type="SMART" id="SM00382">
    <property type="entry name" value="AAA"/>
    <property type="match status" value="1"/>
</dbReference>
<comment type="cofactor">
    <cofactor evidence="14">
        <name>Zn(2+)</name>
        <dbReference type="ChEBI" id="CHEBI:29105"/>
    </cofactor>
    <text evidence="14">Binds 1 zinc ion per subunit.</text>
</comment>
<evidence type="ECO:0000256" key="10">
    <source>
        <dbReference type="ARBA" id="ARBA00022989"/>
    </source>
</evidence>
<dbReference type="FunFam" id="1.20.58.760:FF:000001">
    <property type="entry name" value="ATP-dependent zinc metalloprotease FtsH"/>
    <property type="match status" value="1"/>
</dbReference>
<keyword evidence="11 14" id="KW-0482">Metalloprotease</keyword>
<evidence type="ECO:0000256" key="1">
    <source>
        <dbReference type="ARBA" id="ARBA00004370"/>
    </source>
</evidence>
<evidence type="ECO:0000256" key="3">
    <source>
        <dbReference type="ARBA" id="ARBA00022670"/>
    </source>
</evidence>
<dbReference type="GO" id="GO:0004222">
    <property type="term" value="F:metalloendopeptidase activity"/>
    <property type="evidence" value="ECO:0007669"/>
    <property type="project" value="InterPro"/>
</dbReference>
<comment type="subunit">
    <text evidence="14">Homohexamer.</text>
</comment>
<comment type="similarity">
    <text evidence="15">Belongs to the AAA ATPase family.</text>
</comment>
<evidence type="ECO:0000256" key="6">
    <source>
        <dbReference type="ARBA" id="ARBA00022741"/>
    </source>
</evidence>
<dbReference type="Pfam" id="PF01434">
    <property type="entry name" value="Peptidase_M41"/>
    <property type="match status" value="1"/>
</dbReference>
<organism evidence="18 19">
    <name type="scientific">Candidatus Spyradosoma merdigallinarum</name>
    <dbReference type="NCBI Taxonomy" id="2840950"/>
    <lineage>
        <taxon>Bacteria</taxon>
        <taxon>Pseudomonadati</taxon>
        <taxon>Verrucomicrobiota</taxon>
        <taxon>Opitutia</taxon>
        <taxon>Opitutia incertae sedis</taxon>
        <taxon>Candidatus Spyradosoma</taxon>
    </lineage>
</organism>
<protein>
    <recommendedName>
        <fullName evidence="14">ATP-dependent zinc metalloprotease FtsH</fullName>
        <ecNumber evidence="14">3.4.24.-</ecNumber>
    </recommendedName>
</protein>
<dbReference type="InterPro" id="IPR037219">
    <property type="entry name" value="Peptidase_M41-like"/>
</dbReference>
<keyword evidence="4 14" id="KW-0812">Transmembrane</keyword>
<dbReference type="EC" id="3.4.24.-" evidence="14"/>
<proteinExistence type="inferred from homology"/>
<evidence type="ECO:0000256" key="2">
    <source>
        <dbReference type="ARBA" id="ARBA00010044"/>
    </source>
</evidence>
<dbReference type="Pfam" id="PF00004">
    <property type="entry name" value="AAA"/>
    <property type="match status" value="1"/>
</dbReference>
<dbReference type="FunFam" id="1.10.8.60:FF:000001">
    <property type="entry name" value="ATP-dependent zinc metalloprotease FtsH"/>
    <property type="match status" value="1"/>
</dbReference>